<dbReference type="Proteomes" id="UP000014071">
    <property type="component" value="Unassembled WGS sequence"/>
</dbReference>
<organism evidence="3 4">
    <name type="scientific">Pseudozyma hubeiensis (strain SY62)</name>
    <name type="common">Yeast</name>
    <dbReference type="NCBI Taxonomy" id="1305764"/>
    <lineage>
        <taxon>Eukaryota</taxon>
        <taxon>Fungi</taxon>
        <taxon>Dikarya</taxon>
        <taxon>Basidiomycota</taxon>
        <taxon>Ustilaginomycotina</taxon>
        <taxon>Ustilaginomycetes</taxon>
        <taxon>Ustilaginales</taxon>
        <taxon>Ustilaginaceae</taxon>
        <taxon>Pseudozyma</taxon>
    </lineage>
</organism>
<dbReference type="EMBL" id="DF238814">
    <property type="protein sequence ID" value="GAC97996.1"/>
    <property type="molecule type" value="Genomic_DNA"/>
</dbReference>
<name>R9P9E9_PSEHS</name>
<evidence type="ECO:0000313" key="3">
    <source>
        <dbReference type="EMBL" id="GAC97996.1"/>
    </source>
</evidence>
<dbReference type="InterPro" id="IPR011008">
    <property type="entry name" value="Dimeric_a/b-barrel"/>
</dbReference>
<feature type="domain" description="Stress-response A/B barrel" evidence="2">
    <location>
        <begin position="3"/>
        <end position="105"/>
    </location>
</feature>
<comment type="subunit">
    <text evidence="1">Homodimer.</text>
</comment>
<dbReference type="eggNOG" id="ENOG502S73V">
    <property type="taxonomic scope" value="Eukaryota"/>
</dbReference>
<dbReference type="PROSITE" id="PS51502">
    <property type="entry name" value="S_R_A_B_BARREL"/>
    <property type="match status" value="1"/>
</dbReference>
<dbReference type="Pfam" id="PF07876">
    <property type="entry name" value="Dabb"/>
    <property type="match status" value="1"/>
</dbReference>
<dbReference type="STRING" id="1305764.R9P9E9"/>
<dbReference type="AlphaFoldDB" id="R9P9E9"/>
<evidence type="ECO:0000313" key="4">
    <source>
        <dbReference type="Proteomes" id="UP000014071"/>
    </source>
</evidence>
<dbReference type="HOGENOM" id="CLU_080664_2_1_1"/>
<dbReference type="SMART" id="SM00886">
    <property type="entry name" value="Dabb"/>
    <property type="match status" value="1"/>
</dbReference>
<gene>
    <name evidence="3" type="ORF">PHSY_005584</name>
</gene>
<proteinExistence type="predicted"/>
<dbReference type="OrthoDB" id="1601230at2759"/>
<dbReference type="Gene3D" id="3.30.70.100">
    <property type="match status" value="1"/>
</dbReference>
<sequence length="107" mass="12317">MPVVHVVSFKYKDSVSSEDRLDLYNHFGTFKAECLYTDGKPYILDFKSSTENTSPENAGKGFHHIFVSTFPTQEHVKHYLEEDPVHLAFVEKVKPAIADVFIYDFEV</sequence>
<dbReference type="PANTHER" id="PTHR33178">
    <property type="match status" value="1"/>
</dbReference>
<protein>
    <recommendedName>
        <fullName evidence="2">Stress-response A/B barrel domain-containing protein</fullName>
    </recommendedName>
</protein>
<dbReference type="InterPro" id="IPR044662">
    <property type="entry name" value="HS1/DABB1-like"/>
</dbReference>
<dbReference type="GeneID" id="24110862"/>
<keyword evidence="4" id="KW-1185">Reference proteome</keyword>
<reference evidence="4" key="1">
    <citation type="journal article" date="2013" name="Genome Announc.">
        <title>Draft genome sequence of the basidiomycetous yeast-like fungus Pseudozyma hubeiensis SY62, which produces an abundant amount of the biosurfactant mannosylerythritol lipids.</title>
        <authorList>
            <person name="Konishi M."/>
            <person name="Hatada Y."/>
            <person name="Horiuchi J."/>
        </authorList>
    </citation>
    <scope>NUCLEOTIDE SEQUENCE [LARGE SCALE GENOMIC DNA]</scope>
    <source>
        <strain evidence="4">SY62</strain>
    </source>
</reference>
<accession>R9P9E9</accession>
<dbReference type="SUPFAM" id="SSF54909">
    <property type="entry name" value="Dimeric alpha+beta barrel"/>
    <property type="match status" value="1"/>
</dbReference>
<evidence type="ECO:0000259" key="2">
    <source>
        <dbReference type="PROSITE" id="PS51502"/>
    </source>
</evidence>
<dbReference type="InterPro" id="IPR013097">
    <property type="entry name" value="Dabb"/>
</dbReference>
<dbReference type="RefSeq" id="XP_012191583.1">
    <property type="nucleotide sequence ID" value="XM_012336193.1"/>
</dbReference>
<dbReference type="PANTHER" id="PTHR33178:SF10">
    <property type="entry name" value="STRESS-RESPONSE A_B BARREL DOMAIN-CONTAINING PROTEIN"/>
    <property type="match status" value="1"/>
</dbReference>
<evidence type="ECO:0000256" key="1">
    <source>
        <dbReference type="ARBA" id="ARBA00011738"/>
    </source>
</evidence>